<dbReference type="PANTHER" id="PTHR48079">
    <property type="entry name" value="PROTEIN YEEZ"/>
    <property type="match status" value="1"/>
</dbReference>
<dbReference type="InterPro" id="IPR036291">
    <property type="entry name" value="NAD(P)-bd_dom_sf"/>
</dbReference>
<dbReference type="PANTHER" id="PTHR48079:SF6">
    <property type="entry name" value="NAD(P)-BINDING DOMAIN-CONTAINING PROTEIN-RELATED"/>
    <property type="match status" value="1"/>
</dbReference>
<dbReference type="HOGENOM" id="CLU_007383_11_1_10"/>
<dbReference type="RefSeq" id="WP_013764158.1">
    <property type="nucleotide sequence ID" value="NC_015510.1"/>
</dbReference>
<dbReference type="CDD" id="cd05266">
    <property type="entry name" value="SDR_a4"/>
    <property type="match status" value="1"/>
</dbReference>
<proteinExistence type="predicted"/>
<evidence type="ECO:0000313" key="3">
    <source>
        <dbReference type="Proteomes" id="UP000008461"/>
    </source>
</evidence>
<gene>
    <name evidence="2" type="ordered locus">Halhy_1716</name>
</gene>
<dbReference type="InterPro" id="IPR001509">
    <property type="entry name" value="Epimerase_deHydtase"/>
</dbReference>
<dbReference type="OrthoDB" id="751203at2"/>
<dbReference type="GO" id="GO:0004029">
    <property type="term" value="F:aldehyde dehydrogenase (NAD+) activity"/>
    <property type="evidence" value="ECO:0007669"/>
    <property type="project" value="TreeGrafter"/>
</dbReference>
<dbReference type="Pfam" id="PF01370">
    <property type="entry name" value="Epimerase"/>
    <property type="match status" value="1"/>
</dbReference>
<evidence type="ECO:0000259" key="1">
    <source>
        <dbReference type="Pfam" id="PF01370"/>
    </source>
</evidence>
<reference evidence="2 3" key="1">
    <citation type="journal article" date="2011" name="Stand. Genomic Sci.">
        <title>Complete genome sequence of Haliscomenobacter hydrossis type strain (O).</title>
        <authorList>
            <consortium name="US DOE Joint Genome Institute (JGI-PGF)"/>
            <person name="Daligault H."/>
            <person name="Lapidus A."/>
            <person name="Zeytun A."/>
            <person name="Nolan M."/>
            <person name="Lucas S."/>
            <person name="Del Rio T.G."/>
            <person name="Tice H."/>
            <person name="Cheng J.F."/>
            <person name="Tapia R."/>
            <person name="Han C."/>
            <person name="Goodwin L."/>
            <person name="Pitluck S."/>
            <person name="Liolios K."/>
            <person name="Pagani I."/>
            <person name="Ivanova N."/>
            <person name="Huntemann M."/>
            <person name="Mavromatis K."/>
            <person name="Mikhailova N."/>
            <person name="Pati A."/>
            <person name="Chen A."/>
            <person name="Palaniappan K."/>
            <person name="Land M."/>
            <person name="Hauser L."/>
            <person name="Brambilla E.M."/>
            <person name="Rohde M."/>
            <person name="Verbarg S."/>
            <person name="Goker M."/>
            <person name="Bristow J."/>
            <person name="Eisen J.A."/>
            <person name="Markowitz V."/>
            <person name="Hugenholtz P."/>
            <person name="Kyrpides N.C."/>
            <person name="Klenk H.P."/>
            <person name="Woyke T."/>
        </authorList>
    </citation>
    <scope>NUCLEOTIDE SEQUENCE [LARGE SCALE GENOMIC DNA]</scope>
    <source>
        <strain evidence="3">ATCC 27775 / DSM 1100 / LMG 10767 / O</strain>
    </source>
</reference>
<sequence>MALNSIHTISVLGAGWLGWPLAKHLQALGFSLKTSTTTPEKLHALQADALNPCLLSVDQSKINVSDPAFFDTDLIILNIPPSRRRPDVEAWYPAQIQAILDFAKTHAVQKILFIGSTSVYGDVNEVVTEASELHPDTPSARALIAAEQAVKTDFPNTASSILRMSGLVGGDRKAGRFFAGKRDVPEGNAPVNLVKLEDCMGVIEALIQQNAWGKLYNVCADEHPRKADFYTARALEEGFEAPTFLPDEAPRFKIVSNEKVKRELGYKFSHQL</sequence>
<keyword evidence="3" id="KW-1185">Reference proteome</keyword>
<dbReference type="STRING" id="760192.Halhy_1716"/>
<dbReference type="SMR" id="F4L1U6"/>
<dbReference type="Gene3D" id="3.40.50.720">
    <property type="entry name" value="NAD(P)-binding Rossmann-like Domain"/>
    <property type="match status" value="1"/>
</dbReference>
<dbReference type="Proteomes" id="UP000008461">
    <property type="component" value="Chromosome"/>
</dbReference>
<name>F4L1U6_HALH1</name>
<organism evidence="2 3">
    <name type="scientific">Haliscomenobacter hydrossis (strain ATCC 27775 / DSM 1100 / LMG 10767 / O)</name>
    <dbReference type="NCBI Taxonomy" id="760192"/>
    <lineage>
        <taxon>Bacteria</taxon>
        <taxon>Pseudomonadati</taxon>
        <taxon>Bacteroidota</taxon>
        <taxon>Saprospiria</taxon>
        <taxon>Saprospirales</taxon>
        <taxon>Haliscomenobacteraceae</taxon>
        <taxon>Haliscomenobacter</taxon>
    </lineage>
</organism>
<protein>
    <submittedName>
        <fullName evidence="2">Epimerase</fullName>
    </submittedName>
</protein>
<dbReference type="eggNOG" id="COG0451">
    <property type="taxonomic scope" value="Bacteria"/>
</dbReference>
<dbReference type="GO" id="GO:0005737">
    <property type="term" value="C:cytoplasm"/>
    <property type="evidence" value="ECO:0007669"/>
    <property type="project" value="TreeGrafter"/>
</dbReference>
<reference key="2">
    <citation type="submission" date="2011-04" db="EMBL/GenBank/DDBJ databases">
        <title>Complete sequence of chromosome of Haliscomenobacter hydrossis DSM 1100.</title>
        <authorList>
            <consortium name="US DOE Joint Genome Institute (JGI-PGF)"/>
            <person name="Lucas S."/>
            <person name="Han J."/>
            <person name="Lapidus A."/>
            <person name="Bruce D."/>
            <person name="Goodwin L."/>
            <person name="Pitluck S."/>
            <person name="Peters L."/>
            <person name="Kyrpides N."/>
            <person name="Mavromatis K."/>
            <person name="Ivanova N."/>
            <person name="Ovchinnikova G."/>
            <person name="Pagani I."/>
            <person name="Daligault H."/>
            <person name="Detter J.C."/>
            <person name="Han C."/>
            <person name="Land M."/>
            <person name="Hauser L."/>
            <person name="Markowitz V."/>
            <person name="Cheng J.-F."/>
            <person name="Hugenholtz P."/>
            <person name="Woyke T."/>
            <person name="Wu D."/>
            <person name="Verbarg S."/>
            <person name="Frueling A."/>
            <person name="Brambilla E."/>
            <person name="Klenk H.-P."/>
            <person name="Eisen J.A."/>
        </authorList>
    </citation>
    <scope>NUCLEOTIDE SEQUENCE</scope>
    <source>
        <strain>DSM 1100</strain>
    </source>
</reference>
<evidence type="ECO:0000313" key="2">
    <source>
        <dbReference type="EMBL" id="AEE49605.1"/>
    </source>
</evidence>
<feature type="domain" description="NAD-dependent epimerase/dehydratase" evidence="1">
    <location>
        <begin position="98"/>
        <end position="152"/>
    </location>
</feature>
<dbReference type="KEGG" id="hhy:Halhy_1716"/>
<accession>F4L1U6</accession>
<dbReference type="SUPFAM" id="SSF51735">
    <property type="entry name" value="NAD(P)-binding Rossmann-fold domains"/>
    <property type="match status" value="1"/>
</dbReference>
<dbReference type="AlphaFoldDB" id="F4L1U6"/>
<dbReference type="EMBL" id="CP002691">
    <property type="protein sequence ID" value="AEE49605.1"/>
    <property type="molecule type" value="Genomic_DNA"/>
</dbReference>
<dbReference type="InterPro" id="IPR051783">
    <property type="entry name" value="NAD(P)-dependent_oxidoreduct"/>
</dbReference>